<dbReference type="OrthoDB" id="5330253at2759"/>
<dbReference type="InterPro" id="IPR018809">
    <property type="entry name" value="DUF2406"/>
</dbReference>
<protein>
    <recommendedName>
        <fullName evidence="4">DUF2406 domain-containing protein</fullName>
    </recommendedName>
</protein>
<organism evidence="2 3">
    <name type="scientific">Lophium mytilinum</name>
    <dbReference type="NCBI Taxonomy" id="390894"/>
    <lineage>
        <taxon>Eukaryota</taxon>
        <taxon>Fungi</taxon>
        <taxon>Dikarya</taxon>
        <taxon>Ascomycota</taxon>
        <taxon>Pezizomycotina</taxon>
        <taxon>Dothideomycetes</taxon>
        <taxon>Pleosporomycetidae</taxon>
        <taxon>Mytilinidiales</taxon>
        <taxon>Mytilinidiaceae</taxon>
        <taxon>Lophium</taxon>
    </lineage>
</organism>
<dbReference type="EMBL" id="MU004185">
    <property type="protein sequence ID" value="KAF2498552.1"/>
    <property type="molecule type" value="Genomic_DNA"/>
</dbReference>
<dbReference type="Pfam" id="PF10295">
    <property type="entry name" value="DUF2406"/>
    <property type="match status" value="1"/>
</dbReference>
<evidence type="ECO:0000313" key="2">
    <source>
        <dbReference type="EMBL" id="KAF2498552.1"/>
    </source>
</evidence>
<feature type="compositionally biased region" description="Gly residues" evidence="1">
    <location>
        <begin position="162"/>
        <end position="172"/>
    </location>
</feature>
<name>A0A6A6R2G5_9PEZI</name>
<feature type="compositionally biased region" description="Polar residues" evidence="1">
    <location>
        <begin position="73"/>
        <end position="82"/>
    </location>
</feature>
<keyword evidence="3" id="KW-1185">Reference proteome</keyword>
<feature type="compositionally biased region" description="Polar residues" evidence="1">
    <location>
        <begin position="134"/>
        <end position="144"/>
    </location>
</feature>
<feature type="compositionally biased region" description="Polar residues" evidence="1">
    <location>
        <begin position="229"/>
        <end position="264"/>
    </location>
</feature>
<feature type="region of interest" description="Disordered" evidence="1">
    <location>
        <begin position="1"/>
        <end position="106"/>
    </location>
</feature>
<gene>
    <name evidence="2" type="ORF">BU16DRAFT_558608</name>
</gene>
<feature type="region of interest" description="Disordered" evidence="1">
    <location>
        <begin position="121"/>
        <end position="385"/>
    </location>
</feature>
<evidence type="ECO:0000313" key="3">
    <source>
        <dbReference type="Proteomes" id="UP000799750"/>
    </source>
</evidence>
<sequence length="385" mass="42550">MERPQQRQRSATTFSFKSDKSHSSKNQEKHHKESLRESSEEKRRTHLHSKSKADPNAAMSENQPMAEALEKPTLQSLRSFQHTDVYGNPIAEPDLSNPTRPRWERPLDTIKSFEAAIDNEYKRRRSVLRAESSPDVNNGYQSRRSSYHGGGYENSRYSQAGGQVGSQVGGYYGSRAAAAARESNYADSQYGPMGGAPPRSRYSQRLQSDPALNRYPPAQGQGVYPNPTPGYQQSRDTVQTERSNGSHSDPWANSTDPSSENSSIERALPVQKPVQNIPDGAEYGFNGFGGTPQFQGPILEEYGNGNNATYAPRNGGPPPTNGMHFQPGAANLPPPVPAKTTGPIKLGGNYSEQPPQVDAGARPNTLQRQNTDKRKSWFKRRFSKD</sequence>
<dbReference type="PANTHER" id="PTHR28186">
    <property type="entry name" value="MEIOTICALLY UP-REGULATED GENE 9 PROTEIN"/>
    <property type="match status" value="1"/>
</dbReference>
<accession>A0A6A6R2G5</accession>
<dbReference type="PANTHER" id="PTHR28186:SF1">
    <property type="entry name" value="MEIOTICALLY UP-REGULATED GENE 9 PROTEIN"/>
    <property type="match status" value="1"/>
</dbReference>
<feature type="compositionally biased region" description="Basic and acidic residues" evidence="1">
    <location>
        <begin position="17"/>
        <end position="43"/>
    </location>
</feature>
<proteinExistence type="predicted"/>
<evidence type="ECO:0000256" key="1">
    <source>
        <dbReference type="SAM" id="MobiDB-lite"/>
    </source>
</evidence>
<evidence type="ECO:0008006" key="4">
    <source>
        <dbReference type="Google" id="ProtNLM"/>
    </source>
</evidence>
<feature type="compositionally biased region" description="Basic residues" evidence="1">
    <location>
        <begin position="376"/>
        <end position="385"/>
    </location>
</feature>
<dbReference type="Proteomes" id="UP000799750">
    <property type="component" value="Unassembled WGS sequence"/>
</dbReference>
<dbReference type="AlphaFoldDB" id="A0A6A6R2G5"/>
<reference evidence="2" key="1">
    <citation type="journal article" date="2020" name="Stud. Mycol.">
        <title>101 Dothideomycetes genomes: a test case for predicting lifestyles and emergence of pathogens.</title>
        <authorList>
            <person name="Haridas S."/>
            <person name="Albert R."/>
            <person name="Binder M."/>
            <person name="Bloem J."/>
            <person name="Labutti K."/>
            <person name="Salamov A."/>
            <person name="Andreopoulos B."/>
            <person name="Baker S."/>
            <person name="Barry K."/>
            <person name="Bills G."/>
            <person name="Bluhm B."/>
            <person name="Cannon C."/>
            <person name="Castanera R."/>
            <person name="Culley D."/>
            <person name="Daum C."/>
            <person name="Ezra D."/>
            <person name="Gonzalez J."/>
            <person name="Henrissat B."/>
            <person name="Kuo A."/>
            <person name="Liang C."/>
            <person name="Lipzen A."/>
            <person name="Lutzoni F."/>
            <person name="Magnuson J."/>
            <person name="Mondo S."/>
            <person name="Nolan M."/>
            <person name="Ohm R."/>
            <person name="Pangilinan J."/>
            <person name="Park H.-J."/>
            <person name="Ramirez L."/>
            <person name="Alfaro M."/>
            <person name="Sun H."/>
            <person name="Tritt A."/>
            <person name="Yoshinaga Y."/>
            <person name="Zwiers L.-H."/>
            <person name="Turgeon B."/>
            <person name="Goodwin S."/>
            <person name="Spatafora J."/>
            <person name="Crous P."/>
            <person name="Grigoriev I."/>
        </authorList>
    </citation>
    <scope>NUCLEOTIDE SEQUENCE</scope>
    <source>
        <strain evidence="2">CBS 269.34</strain>
    </source>
</reference>